<feature type="transmembrane region" description="Helical" evidence="8">
    <location>
        <begin position="119"/>
        <end position="139"/>
    </location>
</feature>
<evidence type="ECO:0000256" key="2">
    <source>
        <dbReference type="ARBA" id="ARBA00022475"/>
    </source>
</evidence>
<feature type="transmembrane region" description="Helical" evidence="8">
    <location>
        <begin position="321"/>
        <end position="342"/>
    </location>
</feature>
<evidence type="ECO:0000313" key="9">
    <source>
        <dbReference type="EMBL" id="PSF38304.1"/>
    </source>
</evidence>
<feature type="transmembrane region" description="Helical" evidence="8">
    <location>
        <begin position="354"/>
        <end position="372"/>
    </location>
</feature>
<dbReference type="Proteomes" id="UP000239001">
    <property type="component" value="Unassembled WGS sequence"/>
</dbReference>
<keyword evidence="3" id="KW-0328">Glycosyltransferase</keyword>
<feature type="transmembrane region" description="Helical" evidence="8">
    <location>
        <begin position="410"/>
        <end position="428"/>
    </location>
</feature>
<keyword evidence="5 8" id="KW-0812">Transmembrane</keyword>
<dbReference type="RefSeq" id="WP_106455971.1">
    <property type="nucleotide sequence ID" value="NZ_PXOH01000004.1"/>
</dbReference>
<feature type="transmembrane region" description="Helical" evidence="8">
    <location>
        <begin position="384"/>
        <end position="403"/>
    </location>
</feature>
<evidence type="ECO:0008006" key="11">
    <source>
        <dbReference type="Google" id="ProtNLM"/>
    </source>
</evidence>
<evidence type="ECO:0000256" key="4">
    <source>
        <dbReference type="ARBA" id="ARBA00022679"/>
    </source>
</evidence>
<gene>
    <name evidence="9" type="ORF">C7H19_04735</name>
</gene>
<dbReference type="AlphaFoldDB" id="A0A2T1M0W1"/>
<comment type="subcellular location">
    <subcellularLocation>
        <location evidence="1">Cell membrane</location>
        <topology evidence="1">Multi-pass membrane protein</topology>
    </subcellularLocation>
</comment>
<keyword evidence="2" id="KW-1003">Cell membrane</keyword>
<reference evidence="9 10" key="1">
    <citation type="submission" date="2018-03" db="EMBL/GenBank/DDBJ databases">
        <title>The ancient ancestry and fast evolution of plastids.</title>
        <authorList>
            <person name="Moore K.R."/>
            <person name="Magnabosco C."/>
            <person name="Momper L."/>
            <person name="Gold D.A."/>
            <person name="Bosak T."/>
            <person name="Fournier G.P."/>
        </authorList>
    </citation>
    <scope>NUCLEOTIDE SEQUENCE [LARGE SCALE GENOMIC DNA]</scope>
    <source>
        <strain evidence="9 10">CCALA 016</strain>
    </source>
</reference>
<feature type="transmembrane region" description="Helical" evidence="8">
    <location>
        <begin position="210"/>
        <end position="236"/>
    </location>
</feature>
<name>A0A2T1M0W1_9CHRO</name>
<dbReference type="PANTHER" id="PTHR33908:SF11">
    <property type="entry name" value="MEMBRANE PROTEIN"/>
    <property type="match status" value="1"/>
</dbReference>
<evidence type="ECO:0000256" key="8">
    <source>
        <dbReference type="SAM" id="Phobius"/>
    </source>
</evidence>
<sequence length="557" mass="64812">MKARVNQNISKAYLKILLAIALVAAIGFSVVPHYGITWDEPMELDMVQWNLDFIKKGKPISEHGRYHGFIFNYFSDVVYQAQDDIKQKLATENITKEKQQTNWQKWLTSIRQKTAIKHIVTFAFSLLAYFSVAGIVSILADINSAWFGVIILALFPRFWGHSFFNPKDLPFATLFIAATCAGTFVLNTYFKTEEKEAIRLGFNKVTIYSLLYGCLIGLTTGVRIGGFFLLFFLPIAHILAQSDFKSIYKTLIRYSKLYLVIYLTWAITTITIYPASWHNPIIWFWKAVNSLSKFSVWNNYVLFNGQQILGRELPWYYLPRWISITVPVLFQISALVGLIWIISKYRQFTKTQRACAILVILQIFFLPFLAIIRQSTMYDEMRHFIFILPGIAVLASTTIIWVYQKIMNRYIRIFMATLLSLYCVAILYDMISLHPYEFIYFNRNYGGLKAAYHQQETEYWGLSFKEAMEWLNQNAEPNSTILIAGPWIAAEIYADPSRNFTIMNRDEFPWGKVPNPDYYMALPRYDYQSSSFFPECPIIYSVTRQDTPLTTIRNCLK</sequence>
<keyword evidence="4" id="KW-0808">Transferase</keyword>
<feature type="transmembrane region" description="Helical" evidence="8">
    <location>
        <begin position="12"/>
        <end position="36"/>
    </location>
</feature>
<feature type="transmembrane region" description="Helical" evidence="8">
    <location>
        <begin position="145"/>
        <end position="164"/>
    </location>
</feature>
<protein>
    <recommendedName>
        <fullName evidence="11">Glycosyltransferase RgtA/B/C/D-like domain-containing protein</fullName>
    </recommendedName>
</protein>
<comment type="caution">
    <text evidence="9">The sequence shown here is derived from an EMBL/GenBank/DDBJ whole genome shotgun (WGS) entry which is preliminary data.</text>
</comment>
<dbReference type="GO" id="GO:0016763">
    <property type="term" value="F:pentosyltransferase activity"/>
    <property type="evidence" value="ECO:0007669"/>
    <property type="project" value="TreeGrafter"/>
</dbReference>
<keyword evidence="10" id="KW-1185">Reference proteome</keyword>
<feature type="transmembrane region" description="Helical" evidence="8">
    <location>
        <begin position="257"/>
        <end position="276"/>
    </location>
</feature>
<reference evidence="9 10" key="2">
    <citation type="submission" date="2018-03" db="EMBL/GenBank/DDBJ databases">
        <authorList>
            <person name="Keele B.F."/>
        </authorList>
    </citation>
    <scope>NUCLEOTIDE SEQUENCE [LARGE SCALE GENOMIC DNA]</scope>
    <source>
        <strain evidence="9 10">CCALA 016</strain>
    </source>
</reference>
<organism evidence="9 10">
    <name type="scientific">Aphanothece hegewaldii CCALA 016</name>
    <dbReference type="NCBI Taxonomy" id="2107694"/>
    <lineage>
        <taxon>Bacteria</taxon>
        <taxon>Bacillati</taxon>
        <taxon>Cyanobacteriota</taxon>
        <taxon>Cyanophyceae</taxon>
        <taxon>Oscillatoriophycideae</taxon>
        <taxon>Chroococcales</taxon>
        <taxon>Aphanothecaceae</taxon>
        <taxon>Aphanothece</taxon>
    </lineage>
</organism>
<accession>A0A2T1M0W1</accession>
<feature type="transmembrane region" description="Helical" evidence="8">
    <location>
        <begin position="171"/>
        <end position="190"/>
    </location>
</feature>
<keyword evidence="6 8" id="KW-1133">Transmembrane helix</keyword>
<evidence type="ECO:0000256" key="1">
    <source>
        <dbReference type="ARBA" id="ARBA00004651"/>
    </source>
</evidence>
<evidence type="ECO:0000256" key="5">
    <source>
        <dbReference type="ARBA" id="ARBA00022692"/>
    </source>
</evidence>
<evidence type="ECO:0000256" key="7">
    <source>
        <dbReference type="ARBA" id="ARBA00023136"/>
    </source>
</evidence>
<proteinExistence type="predicted"/>
<dbReference type="GO" id="GO:0009103">
    <property type="term" value="P:lipopolysaccharide biosynthetic process"/>
    <property type="evidence" value="ECO:0007669"/>
    <property type="project" value="UniProtKB-ARBA"/>
</dbReference>
<keyword evidence="7 8" id="KW-0472">Membrane</keyword>
<dbReference type="OrthoDB" id="3760751at2"/>
<evidence type="ECO:0000256" key="3">
    <source>
        <dbReference type="ARBA" id="ARBA00022676"/>
    </source>
</evidence>
<dbReference type="EMBL" id="PXOH01000004">
    <property type="protein sequence ID" value="PSF38304.1"/>
    <property type="molecule type" value="Genomic_DNA"/>
</dbReference>
<dbReference type="InterPro" id="IPR050297">
    <property type="entry name" value="LipidA_mod_glycosyltrf_83"/>
</dbReference>
<dbReference type="PANTHER" id="PTHR33908">
    <property type="entry name" value="MANNOSYLTRANSFERASE YKCB-RELATED"/>
    <property type="match status" value="1"/>
</dbReference>
<evidence type="ECO:0000256" key="6">
    <source>
        <dbReference type="ARBA" id="ARBA00022989"/>
    </source>
</evidence>
<dbReference type="GO" id="GO:0005886">
    <property type="term" value="C:plasma membrane"/>
    <property type="evidence" value="ECO:0007669"/>
    <property type="project" value="UniProtKB-SubCell"/>
</dbReference>
<evidence type="ECO:0000313" key="10">
    <source>
        <dbReference type="Proteomes" id="UP000239001"/>
    </source>
</evidence>